<protein>
    <submittedName>
        <fullName evidence="1">Uncharacterized protein</fullName>
    </submittedName>
</protein>
<name>A0ABQ9E6M3_TEGGR</name>
<reference evidence="1 2" key="1">
    <citation type="submission" date="2022-12" db="EMBL/GenBank/DDBJ databases">
        <title>Chromosome-level genome of Tegillarca granosa.</title>
        <authorList>
            <person name="Kim J."/>
        </authorList>
    </citation>
    <scope>NUCLEOTIDE SEQUENCE [LARGE SCALE GENOMIC DNA]</scope>
    <source>
        <strain evidence="1">Teg-2019</strain>
        <tissue evidence="1">Adductor muscle</tissue>
    </source>
</reference>
<sequence>MRILTELIFRVFIWCSTKSRYNSSELYEDSLHDMTIVVMDKEKDNFQKNACLHTLMFYHVHYNNQPKSIHGVKYLIIISHGLRRSLSEQQRNMTVGMLQVGMSTRRVAERFGVSSSITSRLFQRYNATNMVRDRPRSGRPK</sequence>
<comment type="caution">
    <text evidence="1">The sequence shown here is derived from an EMBL/GenBank/DDBJ whole genome shotgun (WGS) entry which is preliminary data.</text>
</comment>
<evidence type="ECO:0000313" key="2">
    <source>
        <dbReference type="Proteomes" id="UP001217089"/>
    </source>
</evidence>
<dbReference type="Gene3D" id="1.10.10.10">
    <property type="entry name" value="Winged helix-like DNA-binding domain superfamily/Winged helix DNA-binding domain"/>
    <property type="match status" value="1"/>
</dbReference>
<keyword evidence="2" id="KW-1185">Reference proteome</keyword>
<organism evidence="1 2">
    <name type="scientific">Tegillarca granosa</name>
    <name type="common">Malaysian cockle</name>
    <name type="synonym">Anadara granosa</name>
    <dbReference type="NCBI Taxonomy" id="220873"/>
    <lineage>
        <taxon>Eukaryota</taxon>
        <taxon>Metazoa</taxon>
        <taxon>Spiralia</taxon>
        <taxon>Lophotrochozoa</taxon>
        <taxon>Mollusca</taxon>
        <taxon>Bivalvia</taxon>
        <taxon>Autobranchia</taxon>
        <taxon>Pteriomorphia</taxon>
        <taxon>Arcoida</taxon>
        <taxon>Arcoidea</taxon>
        <taxon>Arcidae</taxon>
        <taxon>Tegillarca</taxon>
    </lineage>
</organism>
<accession>A0ABQ9E6M3</accession>
<dbReference type="InterPro" id="IPR036388">
    <property type="entry name" value="WH-like_DNA-bd_sf"/>
</dbReference>
<dbReference type="InterPro" id="IPR009057">
    <property type="entry name" value="Homeodomain-like_sf"/>
</dbReference>
<gene>
    <name evidence="1" type="ORF">KUTeg_020058</name>
</gene>
<evidence type="ECO:0000313" key="1">
    <source>
        <dbReference type="EMBL" id="KAJ8301071.1"/>
    </source>
</evidence>
<dbReference type="SUPFAM" id="SSF46689">
    <property type="entry name" value="Homeodomain-like"/>
    <property type="match status" value="1"/>
</dbReference>
<dbReference type="EMBL" id="JARBDR010000918">
    <property type="protein sequence ID" value="KAJ8301071.1"/>
    <property type="molecule type" value="Genomic_DNA"/>
</dbReference>
<dbReference type="Proteomes" id="UP001217089">
    <property type="component" value="Unassembled WGS sequence"/>
</dbReference>
<proteinExistence type="predicted"/>